<dbReference type="InterPro" id="IPR001054">
    <property type="entry name" value="A/G_cyclase"/>
</dbReference>
<feature type="domain" description="Guanylate cyclase" evidence="2">
    <location>
        <begin position="226"/>
        <end position="352"/>
    </location>
</feature>
<dbReference type="PANTHER" id="PTHR43081:SF11">
    <property type="entry name" value="BLR2264 PROTEIN"/>
    <property type="match status" value="1"/>
</dbReference>
<evidence type="ECO:0000256" key="1">
    <source>
        <dbReference type="SAM" id="MobiDB-lite"/>
    </source>
</evidence>
<dbReference type="CDD" id="cd07302">
    <property type="entry name" value="CHD"/>
    <property type="match status" value="1"/>
</dbReference>
<geneLocation type="plasmid" evidence="3 4">
    <name>unnamed</name>
</geneLocation>
<name>A0A5Q0CDI3_9HYPH</name>
<dbReference type="PROSITE" id="PS50125">
    <property type="entry name" value="GUANYLATE_CYCLASE_2"/>
    <property type="match status" value="1"/>
</dbReference>
<gene>
    <name evidence="3" type="ORF">FZ934_19325</name>
</gene>
<dbReference type="SUPFAM" id="SSF55073">
    <property type="entry name" value="Nucleotide cyclase"/>
    <property type="match status" value="1"/>
</dbReference>
<proteinExistence type="predicted"/>
<dbReference type="GO" id="GO:0035556">
    <property type="term" value="P:intracellular signal transduction"/>
    <property type="evidence" value="ECO:0007669"/>
    <property type="project" value="InterPro"/>
</dbReference>
<dbReference type="Gene3D" id="3.30.70.1230">
    <property type="entry name" value="Nucleotide cyclase"/>
    <property type="match status" value="1"/>
</dbReference>
<keyword evidence="4" id="KW-1185">Reference proteome</keyword>
<evidence type="ECO:0000313" key="3">
    <source>
        <dbReference type="EMBL" id="QFY62544.1"/>
    </source>
</evidence>
<evidence type="ECO:0000313" key="4">
    <source>
        <dbReference type="Proteomes" id="UP000326881"/>
    </source>
</evidence>
<dbReference type="SMART" id="SM00044">
    <property type="entry name" value="CYCc"/>
    <property type="match status" value="1"/>
</dbReference>
<dbReference type="PANTHER" id="PTHR43081">
    <property type="entry name" value="ADENYLATE CYCLASE, TERMINAL-DIFFERENTIATION SPECIFIC-RELATED"/>
    <property type="match status" value="1"/>
</dbReference>
<dbReference type="GO" id="GO:0004016">
    <property type="term" value="F:adenylate cyclase activity"/>
    <property type="evidence" value="ECO:0007669"/>
    <property type="project" value="UniProtKB-ARBA"/>
</dbReference>
<accession>A0A5Q0CDI3</accession>
<dbReference type="RefSeq" id="WP_153272535.1">
    <property type="nucleotide sequence ID" value="NZ_CP043499.1"/>
</dbReference>
<feature type="region of interest" description="Disordered" evidence="1">
    <location>
        <begin position="1"/>
        <end position="21"/>
    </location>
</feature>
<dbReference type="GO" id="GO:0006171">
    <property type="term" value="P:cAMP biosynthetic process"/>
    <property type="evidence" value="ECO:0007669"/>
    <property type="project" value="TreeGrafter"/>
</dbReference>
<dbReference type="InterPro" id="IPR029787">
    <property type="entry name" value="Nucleotide_cyclase"/>
</dbReference>
<organism evidence="3 4">
    <name type="scientific">Rhizobium grahamii</name>
    <dbReference type="NCBI Taxonomy" id="1120045"/>
    <lineage>
        <taxon>Bacteria</taxon>
        <taxon>Pseudomonadati</taxon>
        <taxon>Pseudomonadota</taxon>
        <taxon>Alphaproteobacteria</taxon>
        <taxon>Hyphomicrobiales</taxon>
        <taxon>Rhizobiaceae</taxon>
        <taxon>Rhizobium/Agrobacterium group</taxon>
        <taxon>Rhizobium</taxon>
    </lineage>
</organism>
<protein>
    <submittedName>
        <fullName evidence="3">Adenylate/guanylate cyclase domain-containing protein</fullName>
    </submittedName>
</protein>
<dbReference type="AlphaFoldDB" id="A0A5Q0CDI3"/>
<evidence type="ECO:0000259" key="2">
    <source>
        <dbReference type="PROSITE" id="PS50125"/>
    </source>
</evidence>
<keyword evidence="3" id="KW-0614">Plasmid</keyword>
<dbReference type="EMBL" id="CP043499">
    <property type="protein sequence ID" value="QFY62544.1"/>
    <property type="molecule type" value="Genomic_DNA"/>
</dbReference>
<dbReference type="OrthoDB" id="4565346at2"/>
<dbReference type="KEGG" id="rgr:FZ934_19325"/>
<dbReference type="Proteomes" id="UP000326881">
    <property type="component" value="Plasmid unnamed"/>
</dbReference>
<dbReference type="InterPro" id="IPR050697">
    <property type="entry name" value="Adenylyl/Guanylyl_Cyclase_3/4"/>
</dbReference>
<dbReference type="Pfam" id="PF00211">
    <property type="entry name" value="Guanylate_cyc"/>
    <property type="match status" value="1"/>
</dbReference>
<reference evidence="3 4" key="1">
    <citation type="submission" date="2019-08" db="EMBL/GenBank/DDBJ databases">
        <title>Prosopis cineraria nodule microbiome.</title>
        <authorList>
            <person name="Ali R."/>
            <person name="Chaluvadi S.R."/>
            <person name="Wang X."/>
        </authorList>
    </citation>
    <scope>NUCLEOTIDE SEQUENCE [LARGE SCALE GENOMIC DNA]</scope>
    <source>
        <strain evidence="3 4">BG7</strain>
        <plasmid evidence="3 4">unnamed</plasmid>
    </source>
</reference>
<sequence length="408" mass="44704">MTISKQEPIARTEHGPRGQGADASSILSVLEWLAGDECHSIDEAGLLAGLGKRLRQIGLPVDRLTLHLMTLHPEILGRTLAWAPGEPIEVHDREHGMKMAYATSPLRKVMDSREPMIVDANDKMWPWQHIDVFEGRGLVQLMIAPLCNADGPVSAAVFGTRRPSGFTLSEIHVIERILPALRNTCEMRVMRQAELSLLDVYIGPMTAQRILAGRIRQGEIETMEAALLLCDLRGFTELSNRLPDEKVLELLNAYFDVVVPAITSQGGEVLKFMGDAVLAFFPNSDAATACEQALAATGEILEELSRFVLDGVRIDAAVALHYGRVSYGNIGSGRRLDFTVIGADVNLLSRIQTACGTLGKAILMSDAFRRHSGSESVVSTQLHHLKGFQDPVELFTTSNSRGKHRTLL</sequence>